<dbReference type="InterPro" id="IPR007324">
    <property type="entry name" value="Sugar-bd_dom_put"/>
</dbReference>
<dbReference type="PANTHER" id="PTHR34294:SF1">
    <property type="entry name" value="TRANSCRIPTIONAL REGULATOR LSRR"/>
    <property type="match status" value="1"/>
</dbReference>
<keyword evidence="3" id="KW-0238">DNA-binding</keyword>
<evidence type="ECO:0000259" key="5">
    <source>
        <dbReference type="Pfam" id="PF04198"/>
    </source>
</evidence>
<reference evidence="7 8" key="1">
    <citation type="submission" date="2023-03" db="EMBL/GenBank/DDBJ databases">
        <title>Novel Species.</title>
        <authorList>
            <person name="Ma S."/>
        </authorList>
    </citation>
    <scope>NUCLEOTIDE SEQUENCE [LARGE SCALE GENOMIC DNA]</scope>
    <source>
        <strain evidence="7 8">B11</strain>
    </source>
</reference>
<keyword evidence="4" id="KW-0804">Transcription</keyword>
<organism evidence="7 8">
    <name type="scientific">Thermatribacter velox</name>
    <dbReference type="NCBI Taxonomy" id="3039681"/>
    <lineage>
        <taxon>Bacteria</taxon>
        <taxon>Pseudomonadati</taxon>
        <taxon>Atribacterota</taxon>
        <taxon>Atribacteria</taxon>
        <taxon>Atribacterales</taxon>
        <taxon>Thermatribacteraceae</taxon>
        <taxon>Thermatribacter</taxon>
    </lineage>
</organism>
<dbReference type="Pfam" id="PF04545">
    <property type="entry name" value="Sigma70_r4"/>
    <property type="match status" value="1"/>
</dbReference>
<dbReference type="InterPro" id="IPR007630">
    <property type="entry name" value="RNA_pol_sigma70_r4"/>
</dbReference>
<dbReference type="InterPro" id="IPR036388">
    <property type="entry name" value="WH-like_DNA-bd_sf"/>
</dbReference>
<evidence type="ECO:0000256" key="2">
    <source>
        <dbReference type="ARBA" id="ARBA00023015"/>
    </source>
</evidence>
<dbReference type="RefSeq" id="WP_369018220.1">
    <property type="nucleotide sequence ID" value="NZ_CP121689.1"/>
</dbReference>
<dbReference type="Gene3D" id="1.10.10.10">
    <property type="entry name" value="Winged helix-like DNA-binding domain superfamily/Winged helix DNA-binding domain"/>
    <property type="match status" value="1"/>
</dbReference>
<dbReference type="InterPro" id="IPR037171">
    <property type="entry name" value="NagB/RpiA_transferase-like"/>
</dbReference>
<keyword evidence="2" id="KW-0805">Transcription regulation</keyword>
<feature type="domain" description="RNA polymerase sigma-70 region 4" evidence="6">
    <location>
        <begin position="15"/>
        <end position="47"/>
    </location>
</feature>
<dbReference type="EMBL" id="CP121689">
    <property type="protein sequence ID" value="WZL76065.1"/>
    <property type="molecule type" value="Genomic_DNA"/>
</dbReference>
<dbReference type="SUPFAM" id="SSF100950">
    <property type="entry name" value="NagB/RpiA/CoA transferase-like"/>
    <property type="match status" value="1"/>
</dbReference>
<accession>A0ABZ2YAM6</accession>
<evidence type="ECO:0000259" key="6">
    <source>
        <dbReference type="Pfam" id="PF04545"/>
    </source>
</evidence>
<dbReference type="Proteomes" id="UP001461341">
    <property type="component" value="Chromosome"/>
</dbReference>
<sequence length="316" mass="35154">MRKGPEPELIAEIAKLYYYNQLTQERIADLLGISRQKVCRLLKKALEDGIVQIKIIEPEQSDKKIEEELIKKFDLEEARVVKIFQDRKDLILKRIGQGAAAYLMSRVEPYLSIGIAYGKTLYEMTNFLTPRKVPGLRVIQIMGGYGKLSGEILSIELAQKVAEAFEGDVVPLFAPAFAKDARTKRAIESEDRIKRVLELGRKADMALVGIGGIGLTATLIDTGEISKEEREELIQKGAVGNICGNFFDREGNPVFSRVDTRRIALTLSDLKNIPRVVGVAGGEEKIEAIYGALHGKLVNVLITDELTAKALLEWKT</sequence>
<dbReference type="PANTHER" id="PTHR34294">
    <property type="entry name" value="TRANSCRIPTIONAL REGULATOR-RELATED"/>
    <property type="match status" value="1"/>
</dbReference>
<evidence type="ECO:0000256" key="1">
    <source>
        <dbReference type="ARBA" id="ARBA00010466"/>
    </source>
</evidence>
<dbReference type="Gene3D" id="3.40.50.1360">
    <property type="match status" value="1"/>
</dbReference>
<evidence type="ECO:0000313" key="7">
    <source>
        <dbReference type="EMBL" id="WZL76065.1"/>
    </source>
</evidence>
<protein>
    <submittedName>
        <fullName evidence="7">Sugar-binding transcriptional regulator</fullName>
    </submittedName>
</protein>
<gene>
    <name evidence="7" type="ORF">QBE54_10895</name>
</gene>
<evidence type="ECO:0000256" key="3">
    <source>
        <dbReference type="ARBA" id="ARBA00023125"/>
    </source>
</evidence>
<feature type="domain" description="Sugar-binding" evidence="5">
    <location>
        <begin position="63"/>
        <end position="313"/>
    </location>
</feature>
<evidence type="ECO:0000313" key="8">
    <source>
        <dbReference type="Proteomes" id="UP001461341"/>
    </source>
</evidence>
<dbReference type="Pfam" id="PF04198">
    <property type="entry name" value="Sugar-bind"/>
    <property type="match status" value="1"/>
</dbReference>
<evidence type="ECO:0000256" key="4">
    <source>
        <dbReference type="ARBA" id="ARBA00023163"/>
    </source>
</evidence>
<proteinExistence type="inferred from homology"/>
<dbReference type="InterPro" id="IPR051054">
    <property type="entry name" value="SorC_transcr_regulators"/>
</dbReference>
<dbReference type="SUPFAM" id="SSF88659">
    <property type="entry name" value="Sigma3 and sigma4 domains of RNA polymerase sigma factors"/>
    <property type="match status" value="1"/>
</dbReference>
<keyword evidence="8" id="KW-1185">Reference proteome</keyword>
<name>A0ABZ2YAM6_9BACT</name>
<dbReference type="InterPro" id="IPR013324">
    <property type="entry name" value="RNA_pol_sigma_r3/r4-like"/>
</dbReference>
<comment type="similarity">
    <text evidence="1">Belongs to the SorC transcriptional regulatory family.</text>
</comment>